<gene>
    <name evidence="1" type="ORF">R1flu_015223</name>
</gene>
<dbReference type="Proteomes" id="UP001605036">
    <property type="component" value="Unassembled WGS sequence"/>
</dbReference>
<evidence type="ECO:0000313" key="2">
    <source>
        <dbReference type="Proteomes" id="UP001605036"/>
    </source>
</evidence>
<proteinExistence type="predicted"/>
<comment type="caution">
    <text evidence="1">The sequence shown here is derived from an EMBL/GenBank/DDBJ whole genome shotgun (WGS) entry which is preliminary data.</text>
</comment>
<reference evidence="1 2" key="1">
    <citation type="submission" date="2024-09" db="EMBL/GenBank/DDBJ databases">
        <title>Chromosome-scale assembly of Riccia fluitans.</title>
        <authorList>
            <person name="Paukszto L."/>
            <person name="Sawicki J."/>
            <person name="Karawczyk K."/>
            <person name="Piernik-Szablinska J."/>
            <person name="Szczecinska M."/>
            <person name="Mazdziarz M."/>
        </authorList>
    </citation>
    <scope>NUCLEOTIDE SEQUENCE [LARGE SCALE GENOMIC DNA]</scope>
    <source>
        <strain evidence="1">Rf_01</strain>
        <tissue evidence="1">Aerial parts of the thallus</tissue>
    </source>
</reference>
<accession>A0ABD1YLG0</accession>
<dbReference type="AlphaFoldDB" id="A0ABD1YLG0"/>
<name>A0ABD1YLG0_9MARC</name>
<keyword evidence="2" id="KW-1185">Reference proteome</keyword>
<dbReference type="EMBL" id="JBHFFA010000004">
    <property type="protein sequence ID" value="KAL2630537.1"/>
    <property type="molecule type" value="Genomic_DNA"/>
</dbReference>
<protein>
    <submittedName>
        <fullName evidence="1">Uncharacterized protein</fullName>
    </submittedName>
</protein>
<sequence>MFALRNAQTAGDSRFQNFQLLEGPVTALLEPRSIEVTPVVQRRERKGETGSENCSYICGYPSTYWAALSLESRHGEKAVKGSRAKGSFQKET</sequence>
<evidence type="ECO:0000313" key="1">
    <source>
        <dbReference type="EMBL" id="KAL2630537.1"/>
    </source>
</evidence>
<organism evidence="1 2">
    <name type="scientific">Riccia fluitans</name>
    <dbReference type="NCBI Taxonomy" id="41844"/>
    <lineage>
        <taxon>Eukaryota</taxon>
        <taxon>Viridiplantae</taxon>
        <taxon>Streptophyta</taxon>
        <taxon>Embryophyta</taxon>
        <taxon>Marchantiophyta</taxon>
        <taxon>Marchantiopsida</taxon>
        <taxon>Marchantiidae</taxon>
        <taxon>Marchantiales</taxon>
        <taxon>Ricciaceae</taxon>
        <taxon>Riccia</taxon>
    </lineage>
</organism>